<dbReference type="STRING" id="1798516.A2950_00030"/>
<dbReference type="InterPro" id="IPR011767">
    <property type="entry name" value="GLR_AS"/>
</dbReference>
<dbReference type="Pfam" id="PF13417">
    <property type="entry name" value="GST_N_3"/>
    <property type="match status" value="1"/>
</dbReference>
<dbReference type="PROSITE" id="PS51354">
    <property type="entry name" value="GLUTAREDOXIN_2"/>
    <property type="match status" value="1"/>
</dbReference>
<dbReference type="InterPro" id="IPR004045">
    <property type="entry name" value="Glutathione_S-Trfase_N"/>
</dbReference>
<evidence type="ECO:0000313" key="2">
    <source>
        <dbReference type="EMBL" id="OGG76386.1"/>
    </source>
</evidence>
<sequence length="79" mass="8936">MLTLYVKTGCPFCHKVLDVGRELGITFEEKNIADDVVAAELVARGGKQQVPYLIDSEHEVEMYESGDISEYLRAQYPKK</sequence>
<comment type="caution">
    <text evidence="2">The sequence shown here is derived from an EMBL/GenBank/DDBJ whole genome shotgun (WGS) entry which is preliminary data.</text>
</comment>
<dbReference type="EMBL" id="MFMD01000025">
    <property type="protein sequence ID" value="OGG76386.1"/>
    <property type="molecule type" value="Genomic_DNA"/>
</dbReference>
<dbReference type="PANTHER" id="PTHR45288:SF2">
    <property type="entry name" value="THIOREDOXIN FAMILY PROTEIN"/>
    <property type="match status" value="1"/>
</dbReference>
<dbReference type="PROSITE" id="PS50404">
    <property type="entry name" value="GST_NTER"/>
    <property type="match status" value="1"/>
</dbReference>
<dbReference type="Gene3D" id="3.40.30.10">
    <property type="entry name" value="Glutaredoxin"/>
    <property type="match status" value="1"/>
</dbReference>
<proteinExistence type="predicted"/>
<gene>
    <name evidence="2" type="ORF">A2950_00030</name>
</gene>
<evidence type="ECO:0000313" key="3">
    <source>
        <dbReference type="Proteomes" id="UP000176714"/>
    </source>
</evidence>
<dbReference type="PROSITE" id="PS00195">
    <property type="entry name" value="GLUTAREDOXIN_1"/>
    <property type="match status" value="1"/>
</dbReference>
<evidence type="ECO:0000259" key="1">
    <source>
        <dbReference type="PROSITE" id="PS50404"/>
    </source>
</evidence>
<name>A0A1F6ERX9_9BACT</name>
<organism evidence="2 3">
    <name type="scientific">Candidatus Kaiserbacteria bacterium RIFCSPLOWO2_01_FULL_55_19</name>
    <dbReference type="NCBI Taxonomy" id="1798516"/>
    <lineage>
        <taxon>Bacteria</taxon>
        <taxon>Candidatus Kaiseribacteriota</taxon>
    </lineage>
</organism>
<dbReference type="SUPFAM" id="SSF52833">
    <property type="entry name" value="Thioredoxin-like"/>
    <property type="match status" value="1"/>
</dbReference>
<protein>
    <recommendedName>
        <fullName evidence="1">GST N-terminal domain-containing protein</fullName>
    </recommendedName>
</protein>
<dbReference type="InterPro" id="IPR036249">
    <property type="entry name" value="Thioredoxin-like_sf"/>
</dbReference>
<feature type="domain" description="GST N-terminal" evidence="1">
    <location>
        <begin position="1"/>
        <end position="79"/>
    </location>
</feature>
<dbReference type="AlphaFoldDB" id="A0A1F6ERX9"/>
<dbReference type="PANTHER" id="PTHR45288">
    <property type="entry name" value="THIOREDOXIN FAMILY PROTEIN"/>
    <property type="match status" value="1"/>
</dbReference>
<accession>A0A1F6ERX9</accession>
<reference evidence="2 3" key="1">
    <citation type="journal article" date="2016" name="Nat. Commun.">
        <title>Thousands of microbial genomes shed light on interconnected biogeochemical processes in an aquifer system.</title>
        <authorList>
            <person name="Anantharaman K."/>
            <person name="Brown C.T."/>
            <person name="Hug L.A."/>
            <person name="Sharon I."/>
            <person name="Castelle C.J."/>
            <person name="Probst A.J."/>
            <person name="Thomas B.C."/>
            <person name="Singh A."/>
            <person name="Wilkins M.J."/>
            <person name="Karaoz U."/>
            <person name="Brodie E.L."/>
            <person name="Williams K.H."/>
            <person name="Hubbard S.S."/>
            <person name="Banfield J.F."/>
        </authorList>
    </citation>
    <scope>NUCLEOTIDE SEQUENCE [LARGE SCALE GENOMIC DNA]</scope>
</reference>
<dbReference type="Proteomes" id="UP000176714">
    <property type="component" value="Unassembled WGS sequence"/>
</dbReference>